<keyword evidence="1" id="KW-1133">Transmembrane helix</keyword>
<dbReference type="InterPro" id="IPR002656">
    <property type="entry name" value="Acyl_transf_3_dom"/>
</dbReference>
<feature type="transmembrane region" description="Helical" evidence="1">
    <location>
        <begin position="163"/>
        <end position="180"/>
    </location>
</feature>
<dbReference type="Pfam" id="PF01757">
    <property type="entry name" value="Acyl_transf_3"/>
    <property type="match status" value="1"/>
</dbReference>
<evidence type="ECO:0000313" key="4">
    <source>
        <dbReference type="Proteomes" id="UP000253919"/>
    </source>
</evidence>
<dbReference type="Proteomes" id="UP000253919">
    <property type="component" value="Unassembled WGS sequence"/>
</dbReference>
<feature type="transmembrane region" description="Helical" evidence="1">
    <location>
        <begin position="44"/>
        <end position="65"/>
    </location>
</feature>
<feature type="transmembrane region" description="Helical" evidence="1">
    <location>
        <begin position="86"/>
        <end position="104"/>
    </location>
</feature>
<gene>
    <name evidence="3" type="ORF">AHMF7616_02718</name>
</gene>
<dbReference type="GO" id="GO:0016020">
    <property type="term" value="C:membrane"/>
    <property type="evidence" value="ECO:0007669"/>
    <property type="project" value="TreeGrafter"/>
</dbReference>
<dbReference type="RefSeq" id="WP_115373311.1">
    <property type="nucleotide sequence ID" value="NZ_QASA01000001.1"/>
</dbReference>
<comment type="caution">
    <text evidence="3">The sequence shown here is derived from an EMBL/GenBank/DDBJ whole genome shotgun (WGS) entry which is preliminary data.</text>
</comment>
<dbReference type="PANTHER" id="PTHR23028">
    <property type="entry name" value="ACETYLTRANSFERASE"/>
    <property type="match status" value="1"/>
</dbReference>
<evidence type="ECO:0000256" key="1">
    <source>
        <dbReference type="SAM" id="Phobius"/>
    </source>
</evidence>
<accession>A0A369QPH0</accession>
<name>A0A369QPH0_9BACT</name>
<feature type="transmembrane region" description="Helical" evidence="1">
    <location>
        <begin position="226"/>
        <end position="244"/>
    </location>
</feature>
<feature type="transmembrane region" description="Helical" evidence="1">
    <location>
        <begin position="281"/>
        <end position="305"/>
    </location>
</feature>
<evidence type="ECO:0000259" key="2">
    <source>
        <dbReference type="Pfam" id="PF01757"/>
    </source>
</evidence>
<protein>
    <recommendedName>
        <fullName evidence="2">Acyltransferase 3 domain-containing protein</fullName>
    </recommendedName>
</protein>
<dbReference type="InterPro" id="IPR050879">
    <property type="entry name" value="Acyltransferase_3"/>
</dbReference>
<feature type="transmembrane region" description="Helical" evidence="1">
    <location>
        <begin position="116"/>
        <end position="142"/>
    </location>
</feature>
<dbReference type="EMBL" id="QASA01000001">
    <property type="protein sequence ID" value="RDC64108.1"/>
    <property type="molecule type" value="Genomic_DNA"/>
</dbReference>
<dbReference type="AlphaFoldDB" id="A0A369QPH0"/>
<feature type="domain" description="Acyltransferase 3" evidence="2">
    <location>
        <begin position="10"/>
        <end position="337"/>
    </location>
</feature>
<keyword evidence="1" id="KW-0472">Membrane</keyword>
<dbReference type="PANTHER" id="PTHR23028:SF53">
    <property type="entry name" value="ACYL_TRANSF_3 DOMAIN-CONTAINING PROTEIN"/>
    <property type="match status" value="1"/>
</dbReference>
<dbReference type="GO" id="GO:0016747">
    <property type="term" value="F:acyltransferase activity, transferring groups other than amino-acyl groups"/>
    <property type="evidence" value="ECO:0007669"/>
    <property type="project" value="InterPro"/>
</dbReference>
<reference evidence="3 4" key="1">
    <citation type="submission" date="2018-04" db="EMBL/GenBank/DDBJ databases">
        <title>Adhaeribacter sp. HMF7616 genome sequencing and assembly.</title>
        <authorList>
            <person name="Kang H."/>
            <person name="Kang J."/>
            <person name="Cha I."/>
            <person name="Kim H."/>
            <person name="Joh K."/>
        </authorList>
    </citation>
    <scope>NUCLEOTIDE SEQUENCE [LARGE SCALE GENOMIC DNA]</scope>
    <source>
        <strain evidence="3 4">HMF7616</strain>
    </source>
</reference>
<dbReference type="GO" id="GO:0000271">
    <property type="term" value="P:polysaccharide biosynthetic process"/>
    <property type="evidence" value="ECO:0007669"/>
    <property type="project" value="TreeGrafter"/>
</dbReference>
<organism evidence="3 4">
    <name type="scientific">Adhaeribacter pallidiroseus</name>
    <dbReference type="NCBI Taxonomy" id="2072847"/>
    <lineage>
        <taxon>Bacteria</taxon>
        <taxon>Pseudomonadati</taxon>
        <taxon>Bacteroidota</taxon>
        <taxon>Cytophagia</taxon>
        <taxon>Cytophagales</taxon>
        <taxon>Hymenobacteraceae</taxon>
        <taxon>Adhaeribacter</taxon>
    </lineage>
</organism>
<sequence>MNKRYIHLTGLNGIRAIAAIAVVLSHINLELRIFNLPPVKYLDLAGHGVTMFFALSGFLITYLLMHEKQIDEIDIKKFYLRRVLRIWPLYLLYLFVALFVSYQFNILQRLSLFPLAYYVFFTANIPFILGDVLPFNAHLWSIGVEEQFYLFWPWIIKKTNKNTLNVLIVFIFIYLLLKLLCRFIEYQWGNQYPYLATQVMRFDCMAIGGVGALLFYKNNKTFKRIVYLKAVQILAWVVILLLAFNKFHVVSIIDPEIISVITVIIIVNVSNNPRTLIHLDYTIFNFLGKISYGIYVIHPLVIYLYAKILNIINIHSYIKFVLVYTGVLSFTIWLAYLSFTFFEKKFINLKDKFSVIKSSNIKEVEILKRYR</sequence>
<keyword evidence="4" id="KW-1185">Reference proteome</keyword>
<feature type="transmembrane region" description="Helical" evidence="1">
    <location>
        <begin position="250"/>
        <end position="269"/>
    </location>
</feature>
<feature type="transmembrane region" description="Helical" evidence="1">
    <location>
        <begin position="12"/>
        <end position="29"/>
    </location>
</feature>
<keyword evidence="1" id="KW-0812">Transmembrane</keyword>
<evidence type="ECO:0000313" key="3">
    <source>
        <dbReference type="EMBL" id="RDC64108.1"/>
    </source>
</evidence>
<proteinExistence type="predicted"/>
<feature type="transmembrane region" description="Helical" evidence="1">
    <location>
        <begin position="317"/>
        <end position="342"/>
    </location>
</feature>
<dbReference type="OrthoDB" id="9796461at2"/>
<feature type="transmembrane region" description="Helical" evidence="1">
    <location>
        <begin position="192"/>
        <end position="214"/>
    </location>
</feature>